<comment type="similarity">
    <text evidence="9">Belongs to the DHHC palmitoyltransferase family. PFA5 subfamily.</text>
</comment>
<evidence type="ECO:0000259" key="12">
    <source>
        <dbReference type="Pfam" id="PF01529"/>
    </source>
</evidence>
<name>A0A9P0QSU8_9ASCO</name>
<dbReference type="InterPro" id="IPR039859">
    <property type="entry name" value="PFA4/ZDH16/20/ERF2-like"/>
</dbReference>
<proteinExistence type="inferred from homology"/>
<dbReference type="InterPro" id="IPR001594">
    <property type="entry name" value="Palmitoyltrfase_DHHC"/>
</dbReference>
<evidence type="ECO:0000256" key="1">
    <source>
        <dbReference type="ARBA" id="ARBA00004141"/>
    </source>
</evidence>
<feature type="transmembrane region" description="Helical" evidence="11">
    <location>
        <begin position="12"/>
        <end position="32"/>
    </location>
</feature>
<dbReference type="GO" id="GO:0016020">
    <property type="term" value="C:membrane"/>
    <property type="evidence" value="ECO:0007669"/>
    <property type="project" value="UniProtKB-SubCell"/>
</dbReference>
<evidence type="ECO:0000256" key="7">
    <source>
        <dbReference type="ARBA" id="ARBA00023288"/>
    </source>
</evidence>
<keyword evidence="2 11" id="KW-0808">Transferase</keyword>
<comment type="caution">
    <text evidence="13">The sequence shown here is derived from an EMBL/GenBank/DDBJ whole genome shotgun (WGS) entry which is preliminary data.</text>
</comment>
<reference evidence="13" key="1">
    <citation type="submission" date="2022-03" db="EMBL/GenBank/DDBJ databases">
        <authorList>
            <person name="Legras J.-L."/>
            <person name="Devillers H."/>
            <person name="Grondin C."/>
        </authorList>
    </citation>
    <scope>NUCLEOTIDE SEQUENCE</scope>
    <source>
        <strain evidence="13">CLIB 1423</strain>
    </source>
</reference>
<keyword evidence="6" id="KW-0564">Palmitate</keyword>
<dbReference type="GO" id="GO:0005794">
    <property type="term" value="C:Golgi apparatus"/>
    <property type="evidence" value="ECO:0007669"/>
    <property type="project" value="TreeGrafter"/>
</dbReference>
<keyword evidence="14" id="KW-1185">Reference proteome</keyword>
<gene>
    <name evidence="13" type="ORF">CLIB1423_14S02762</name>
</gene>
<keyword evidence="5 11" id="KW-0472">Membrane</keyword>
<dbReference type="Pfam" id="PF01529">
    <property type="entry name" value="DHHC"/>
    <property type="match status" value="1"/>
</dbReference>
<keyword evidence="8 11" id="KW-0012">Acyltransferase</keyword>
<keyword evidence="7" id="KW-0449">Lipoprotein</keyword>
<comment type="domain">
    <text evidence="11">The DHHC domain is required for palmitoyltransferase activity.</text>
</comment>
<dbReference type="EC" id="2.3.1.225" evidence="11"/>
<dbReference type="PANTHER" id="PTHR22883">
    <property type="entry name" value="ZINC FINGER DHHC DOMAIN CONTAINING PROTEIN"/>
    <property type="match status" value="1"/>
</dbReference>
<feature type="transmembrane region" description="Helical" evidence="11">
    <location>
        <begin position="155"/>
        <end position="178"/>
    </location>
</feature>
<dbReference type="OrthoDB" id="331948at2759"/>
<dbReference type="GO" id="GO:0005783">
    <property type="term" value="C:endoplasmic reticulum"/>
    <property type="evidence" value="ECO:0007669"/>
    <property type="project" value="TreeGrafter"/>
</dbReference>
<evidence type="ECO:0000313" key="13">
    <source>
        <dbReference type="EMBL" id="CAH2354129.1"/>
    </source>
</evidence>
<evidence type="ECO:0000256" key="9">
    <source>
        <dbReference type="ARBA" id="ARBA00038298"/>
    </source>
</evidence>
<evidence type="ECO:0000256" key="8">
    <source>
        <dbReference type="ARBA" id="ARBA00023315"/>
    </source>
</evidence>
<evidence type="ECO:0000256" key="5">
    <source>
        <dbReference type="ARBA" id="ARBA00023136"/>
    </source>
</evidence>
<dbReference type="PROSITE" id="PS50216">
    <property type="entry name" value="DHHC"/>
    <property type="match status" value="1"/>
</dbReference>
<feature type="transmembrane region" description="Helical" evidence="11">
    <location>
        <begin position="313"/>
        <end position="330"/>
    </location>
</feature>
<keyword evidence="3 11" id="KW-0812">Transmembrane</keyword>
<sequence length="391" mass="45721">MNLKNGIPKIIVPFVTLLILVYLNFACFYSLAYQEIYIQHQAHGVAISLWTLGCIFDILIVTYWILLYVKGPGRAPVIKGFNLYDQEGTEYSQLPKYFLGDENGYPYWCSNCQSIKLPRSFHSKDSGYCVMKFDHYCLWVGSSIGQDNYGYFLKFALYCLSNFLISLIYLAVYTRSALVETTSINTNYIFIYILSGFFSIFLIALLGSNVWYIMNNMTTLDDLSRKQSVRYARWKDSKRRNPKSKPRVEDGKRYVNINSDLQVDGVTQVENTSRLVIKYSVRETPFSFGFRNNWINIWLYGNSPKVKEYKRELFSFSLLVFFVPLLDVWINHRRARNGLGELTRKIDDPETPLNNHLYELYCDNFNEEFIEMMNGQKNNKKAQKPNYLNIA</sequence>
<evidence type="ECO:0000313" key="14">
    <source>
        <dbReference type="Proteomes" id="UP000837801"/>
    </source>
</evidence>
<organism evidence="13 14">
    <name type="scientific">[Candida] railenensis</name>
    <dbReference type="NCBI Taxonomy" id="45579"/>
    <lineage>
        <taxon>Eukaryota</taxon>
        <taxon>Fungi</taxon>
        <taxon>Dikarya</taxon>
        <taxon>Ascomycota</taxon>
        <taxon>Saccharomycotina</taxon>
        <taxon>Pichiomycetes</taxon>
        <taxon>Debaryomycetaceae</taxon>
        <taxon>Kurtzmaniella</taxon>
    </lineage>
</organism>
<evidence type="ECO:0000256" key="10">
    <source>
        <dbReference type="ARBA" id="ARBA00048048"/>
    </source>
</evidence>
<dbReference type="GO" id="GO:0019706">
    <property type="term" value="F:protein-cysteine S-palmitoyltransferase activity"/>
    <property type="evidence" value="ECO:0007669"/>
    <property type="project" value="UniProtKB-EC"/>
</dbReference>
<dbReference type="Proteomes" id="UP000837801">
    <property type="component" value="Unassembled WGS sequence"/>
</dbReference>
<feature type="domain" description="Palmitoyltransferase DHHC" evidence="12">
    <location>
        <begin position="105"/>
        <end position="224"/>
    </location>
</feature>
<dbReference type="PANTHER" id="PTHR22883:SF23">
    <property type="entry name" value="PALMITOYLTRANSFERASE ZDHHC6"/>
    <property type="match status" value="1"/>
</dbReference>
<evidence type="ECO:0000256" key="2">
    <source>
        <dbReference type="ARBA" id="ARBA00022679"/>
    </source>
</evidence>
<evidence type="ECO:0000256" key="3">
    <source>
        <dbReference type="ARBA" id="ARBA00022692"/>
    </source>
</evidence>
<evidence type="ECO:0000256" key="11">
    <source>
        <dbReference type="RuleBase" id="RU079119"/>
    </source>
</evidence>
<feature type="transmembrane region" description="Helical" evidence="11">
    <location>
        <begin position="190"/>
        <end position="214"/>
    </location>
</feature>
<dbReference type="AlphaFoldDB" id="A0A9P0QSU8"/>
<dbReference type="EMBL" id="CAKXYY010000014">
    <property type="protein sequence ID" value="CAH2354129.1"/>
    <property type="molecule type" value="Genomic_DNA"/>
</dbReference>
<feature type="transmembrane region" description="Helical" evidence="11">
    <location>
        <begin position="44"/>
        <end position="66"/>
    </location>
</feature>
<comment type="catalytic activity">
    <reaction evidence="10 11">
        <text>L-cysteinyl-[protein] + hexadecanoyl-CoA = S-hexadecanoyl-L-cysteinyl-[protein] + CoA</text>
        <dbReference type="Rhea" id="RHEA:36683"/>
        <dbReference type="Rhea" id="RHEA-COMP:10131"/>
        <dbReference type="Rhea" id="RHEA-COMP:11032"/>
        <dbReference type="ChEBI" id="CHEBI:29950"/>
        <dbReference type="ChEBI" id="CHEBI:57287"/>
        <dbReference type="ChEBI" id="CHEBI:57379"/>
        <dbReference type="ChEBI" id="CHEBI:74151"/>
        <dbReference type="EC" id="2.3.1.225"/>
    </reaction>
</comment>
<comment type="subcellular location">
    <subcellularLocation>
        <location evidence="1">Membrane</location>
        <topology evidence="1">Multi-pass membrane protein</topology>
    </subcellularLocation>
</comment>
<dbReference type="GO" id="GO:0006612">
    <property type="term" value="P:protein targeting to membrane"/>
    <property type="evidence" value="ECO:0007669"/>
    <property type="project" value="TreeGrafter"/>
</dbReference>
<evidence type="ECO:0000256" key="6">
    <source>
        <dbReference type="ARBA" id="ARBA00023139"/>
    </source>
</evidence>
<keyword evidence="4 11" id="KW-1133">Transmembrane helix</keyword>
<protein>
    <recommendedName>
        <fullName evidence="11">Palmitoyltransferase</fullName>
        <ecNumber evidence="11">2.3.1.225</ecNumber>
    </recommendedName>
</protein>
<evidence type="ECO:0000256" key="4">
    <source>
        <dbReference type="ARBA" id="ARBA00022989"/>
    </source>
</evidence>
<accession>A0A9P0QSU8</accession>